<organism evidence="1 2">
    <name type="scientific">Colletotrichum truncatum</name>
    <name type="common">Anthracnose fungus</name>
    <name type="synonym">Colletotrichum capsici</name>
    <dbReference type="NCBI Taxonomy" id="5467"/>
    <lineage>
        <taxon>Eukaryota</taxon>
        <taxon>Fungi</taxon>
        <taxon>Dikarya</taxon>
        <taxon>Ascomycota</taxon>
        <taxon>Pezizomycotina</taxon>
        <taxon>Sordariomycetes</taxon>
        <taxon>Hypocreomycetidae</taxon>
        <taxon>Glomerellales</taxon>
        <taxon>Glomerellaceae</taxon>
        <taxon>Colletotrichum</taxon>
        <taxon>Colletotrichum truncatum species complex</taxon>
    </lineage>
</organism>
<evidence type="ECO:0000313" key="1">
    <source>
        <dbReference type="EMBL" id="KAL0944441.1"/>
    </source>
</evidence>
<proteinExistence type="predicted"/>
<keyword evidence="2" id="KW-1185">Reference proteome</keyword>
<comment type="caution">
    <text evidence="1">The sequence shown here is derived from an EMBL/GenBank/DDBJ whole genome shotgun (WGS) entry which is preliminary data.</text>
</comment>
<gene>
    <name evidence="1" type="ORF">CTRU02_202328</name>
</gene>
<dbReference type="Proteomes" id="UP000805649">
    <property type="component" value="Unassembled WGS sequence"/>
</dbReference>
<accession>A0ACC3ZJX2</accession>
<reference evidence="1 2" key="1">
    <citation type="journal article" date="2020" name="Phytopathology">
        <title>Genome Sequence Resources of Colletotrichum truncatum, C. plurivorum, C. musicola, and C. sojae: Four Species Pathogenic to Soybean (Glycine max).</title>
        <authorList>
            <person name="Rogerio F."/>
            <person name="Boufleur T.R."/>
            <person name="Ciampi-Guillardi M."/>
            <person name="Sukno S.A."/>
            <person name="Thon M.R."/>
            <person name="Massola Junior N.S."/>
            <person name="Baroncelli R."/>
        </authorList>
    </citation>
    <scope>NUCLEOTIDE SEQUENCE [LARGE SCALE GENOMIC DNA]</scope>
    <source>
        <strain evidence="1 2">CMES1059</strain>
    </source>
</reference>
<name>A0ACC3ZJX2_COLTU</name>
<sequence length="877" mass="97079">MTPAERLECPLLRCRKRFPNHEVMLRHLYTCDQLCTGEYWCYDCGKAEKFTDGKCKRCLGHPGKRRRIMTVAKNFFSSLGQKSKGQDVPDLDMDDVVMPPPPSYDSILVQPQEVELSSSSEILEIDSVEVSLPLPAATLAPSSVFQDKPSNPFGTRPAASGSSMSVMPNLSFDWVLQNEINDMSMGRGDRPSLSVHTHGLSQYRKQHKLTPRTKNLSPSASLRSNASTDTTASYVVSPTSAFSAAWTNAETSITSPTSDSISPGGNLSRGCSNASHYSNASRYSNYNIPLHSFISELPAEEIMLQPPQTLPDDLGCDQQFLSLGVPHTAEPVVEVNVPSAEHIQDVKVISEATDDPAYFVDANSLVGSAWDTLKAHVSSSMEKLQHLSHNPLVGELQSMSPQHIASIGLATLKTILEGRHPSSTIETLCFVHVTYSLSLIVHEDDTHNRSKQLFAQAYLYSNMFVTRERDAYLEVASAIWQPLDLSSAGLDELLLERYEDSISRSSSFKGKDKAPPSRSHPAEDIFLEVAQFFLDELELTALPSKVLESSEVLGSKLWTKHFNDADETMPINTAFTMTVNTVARMLCQNFSHASGLASKVKRFQKRISGGSIRSVRRAELELIQAGKGCMPPQDYFDNYVPEVREHFGALYQQPIPGYVSRMVYHTFGVELMQNIIAGICEKEAIKDAMQGSSNSTGEGNLDELFRTMTNGLDGTLDDLLAIPGDSIPFKEPISDVQVSVDTTGLPDTMTVFYDSSENPTVDILQPLIIDDNHFESPADSAQGSVTSGQKVEIQANDCCEICGYRPKGDPQWFKGSMAKHKKLQHSTAPPKIYRCPYPGCTSQYKNRPDNLKQHQQDKGHFVDGENERRPSKRKKRE</sequence>
<evidence type="ECO:0000313" key="2">
    <source>
        <dbReference type="Proteomes" id="UP000805649"/>
    </source>
</evidence>
<protein>
    <submittedName>
        <fullName evidence="1">Zinc finger protein</fullName>
    </submittedName>
</protein>
<dbReference type="EMBL" id="VUJX02000001">
    <property type="protein sequence ID" value="KAL0944441.1"/>
    <property type="molecule type" value="Genomic_DNA"/>
</dbReference>